<evidence type="ECO:0000313" key="2">
    <source>
        <dbReference type="Proteomes" id="UP001277972"/>
    </source>
</evidence>
<evidence type="ECO:0000313" key="1">
    <source>
        <dbReference type="EMBL" id="MDX8047198.1"/>
    </source>
</evidence>
<proteinExistence type="predicted"/>
<dbReference type="EMBL" id="JAWZSR010000009">
    <property type="protein sequence ID" value="MDX8047198.1"/>
    <property type="molecule type" value="Genomic_DNA"/>
</dbReference>
<accession>A0ACC6M8H6</accession>
<protein>
    <submittedName>
        <fullName evidence="1">Pr6Pr family membrane protein</fullName>
    </submittedName>
</protein>
<keyword evidence="2" id="KW-1185">Reference proteome</keyword>
<reference evidence="1" key="1">
    <citation type="submission" date="2023-11" db="EMBL/GenBank/DDBJ databases">
        <title>Gracilibacillus pellucida a moderately halophilic bacterium isolated from saline soil in Xinjiang province.</title>
        <authorList>
            <person name="Zhang Z."/>
            <person name="Tan F."/>
            <person name="Wang Y."/>
            <person name="Xia M."/>
        </authorList>
    </citation>
    <scope>NUCLEOTIDE SEQUENCE</scope>
    <source>
        <strain evidence="1">S3-1-1</strain>
    </source>
</reference>
<dbReference type="Proteomes" id="UP001277972">
    <property type="component" value="Unassembled WGS sequence"/>
</dbReference>
<organism evidence="1 2">
    <name type="scientific">Gracilibacillus pellucidus</name>
    <dbReference type="NCBI Taxonomy" id="3095368"/>
    <lineage>
        <taxon>Bacteria</taxon>
        <taxon>Bacillati</taxon>
        <taxon>Bacillota</taxon>
        <taxon>Bacilli</taxon>
        <taxon>Bacillales</taxon>
        <taxon>Bacillaceae</taxon>
        <taxon>Gracilibacillus</taxon>
    </lineage>
</organism>
<comment type="caution">
    <text evidence="1">The sequence shown here is derived from an EMBL/GenBank/DDBJ whole genome shotgun (WGS) entry which is preliminary data.</text>
</comment>
<sequence>MMKLKLVFHILISLISFVSVILHICYSPEPLISTTKFTIHSNLLVAITFFISSFTILTRKNLNPVLDYLKNCSIIYMAVTLLTYHFFLSSGGEYAGIRIVTNLTLHYVIPICIFINWIMFETKKNYRYMFILYWILYPVLYSVVSLFRGLFDGFYPYFFLNPHGEIPFGVGSYSNVVLSIIVFSFVYVILGFLLILLNKLFLYIRNKNNPPSNQDMGETKVL</sequence>
<name>A0ACC6M8H6_9BACI</name>
<gene>
    <name evidence="1" type="ORF">SH601_14505</name>
</gene>